<proteinExistence type="predicted"/>
<feature type="transmembrane region" description="Helical" evidence="5">
    <location>
        <begin position="49"/>
        <end position="75"/>
    </location>
</feature>
<evidence type="ECO:0000256" key="3">
    <source>
        <dbReference type="ARBA" id="ARBA00022989"/>
    </source>
</evidence>
<comment type="caution">
    <text evidence="6">The sequence shown here is derived from an EMBL/GenBank/DDBJ whole genome shotgun (WGS) entry which is preliminary data.</text>
</comment>
<evidence type="ECO:0000313" key="6">
    <source>
        <dbReference type="EMBL" id="CAG2054227.1"/>
    </source>
</evidence>
<keyword evidence="4 5" id="KW-0472">Membrane</keyword>
<comment type="subcellular location">
    <subcellularLocation>
        <location evidence="1">Membrane</location>
        <topology evidence="1">Multi-pass membrane protein</topology>
    </subcellularLocation>
</comment>
<evidence type="ECO:0000256" key="4">
    <source>
        <dbReference type="ARBA" id="ARBA00023136"/>
    </source>
</evidence>
<feature type="non-terminal residue" evidence="6">
    <location>
        <position position="294"/>
    </location>
</feature>
<dbReference type="Pfam" id="PF04178">
    <property type="entry name" value="Got1"/>
    <property type="match status" value="1"/>
</dbReference>
<keyword evidence="2 5" id="KW-0812">Transmembrane</keyword>
<dbReference type="EMBL" id="CAJPIN010001120">
    <property type="protein sequence ID" value="CAG2054227.1"/>
    <property type="molecule type" value="Genomic_DNA"/>
</dbReference>
<sequence>MAKRIDRYLGKILNLKDALDNPKYPELTSLVKADIKTCLSEATTRVQRILGFCCFVFVGILCFTLAALYIPVLLFKARKFALLYTMGSLFTICRLEIVDDDDDGDDDDDDDDDDLIEQNYMGVGQHLQEPGMLFIPLGPNKSLETPFLSRASAIHGGILRLTGCHAVLRSECSEHAPHSVVCCGTSYGATLVLDKLHTWWSDGTGFLHSPLFIRCHKYRVKDVTNLTFQNMSDPPVAQPGQLEHFWTPILEHVVAASPKLPPYHGGDDHSRLQDESQAELWYTMWKEKNSAKSS</sequence>
<keyword evidence="7" id="KW-1185">Reference proteome</keyword>
<protein>
    <submittedName>
        <fullName evidence="6">Uncharacterized protein</fullName>
    </submittedName>
</protein>
<dbReference type="InterPro" id="IPR007305">
    <property type="entry name" value="Vesicle_transpt_Got1/SFT2"/>
</dbReference>
<accession>A0ABN7NID4</accession>
<keyword evidence="3 5" id="KW-1133">Transmembrane helix</keyword>
<evidence type="ECO:0000256" key="1">
    <source>
        <dbReference type="ARBA" id="ARBA00004141"/>
    </source>
</evidence>
<evidence type="ECO:0000313" key="7">
    <source>
        <dbReference type="Proteomes" id="UP001153148"/>
    </source>
</evidence>
<name>A0ABN7NID4_TIMPD</name>
<evidence type="ECO:0000256" key="2">
    <source>
        <dbReference type="ARBA" id="ARBA00022692"/>
    </source>
</evidence>
<organism evidence="6 7">
    <name type="scientific">Timema podura</name>
    <name type="common">Walking stick</name>
    <dbReference type="NCBI Taxonomy" id="61482"/>
    <lineage>
        <taxon>Eukaryota</taxon>
        <taxon>Metazoa</taxon>
        <taxon>Ecdysozoa</taxon>
        <taxon>Arthropoda</taxon>
        <taxon>Hexapoda</taxon>
        <taxon>Insecta</taxon>
        <taxon>Pterygota</taxon>
        <taxon>Neoptera</taxon>
        <taxon>Polyneoptera</taxon>
        <taxon>Phasmatodea</taxon>
        <taxon>Timematodea</taxon>
        <taxon>Timematoidea</taxon>
        <taxon>Timematidae</taxon>
        <taxon>Timema</taxon>
    </lineage>
</organism>
<gene>
    <name evidence="6" type="ORF">TPAB3V08_LOCUS1260</name>
</gene>
<dbReference type="Proteomes" id="UP001153148">
    <property type="component" value="Unassembled WGS sequence"/>
</dbReference>
<reference evidence="6" key="1">
    <citation type="submission" date="2021-03" db="EMBL/GenBank/DDBJ databases">
        <authorList>
            <person name="Tran Van P."/>
        </authorList>
    </citation>
    <scope>NUCLEOTIDE SEQUENCE</scope>
</reference>
<evidence type="ECO:0000256" key="5">
    <source>
        <dbReference type="SAM" id="Phobius"/>
    </source>
</evidence>